<organism evidence="1">
    <name type="scientific">Arundo donax</name>
    <name type="common">Giant reed</name>
    <name type="synonym">Donax arundinaceus</name>
    <dbReference type="NCBI Taxonomy" id="35708"/>
    <lineage>
        <taxon>Eukaryota</taxon>
        <taxon>Viridiplantae</taxon>
        <taxon>Streptophyta</taxon>
        <taxon>Embryophyta</taxon>
        <taxon>Tracheophyta</taxon>
        <taxon>Spermatophyta</taxon>
        <taxon>Magnoliopsida</taxon>
        <taxon>Liliopsida</taxon>
        <taxon>Poales</taxon>
        <taxon>Poaceae</taxon>
        <taxon>PACMAD clade</taxon>
        <taxon>Arundinoideae</taxon>
        <taxon>Arundineae</taxon>
        <taxon>Arundo</taxon>
    </lineage>
</organism>
<sequence>MTHPSSLPGRKPSKTSLYFPFPSFRSTSYPSCRPHWMSSDS</sequence>
<accession>A0A0A9CUP4</accession>
<protein>
    <submittedName>
        <fullName evidence="1">Uncharacterized protein</fullName>
    </submittedName>
</protein>
<reference evidence="1" key="1">
    <citation type="submission" date="2014-09" db="EMBL/GenBank/DDBJ databases">
        <authorList>
            <person name="Magalhaes I.L.F."/>
            <person name="Oliveira U."/>
            <person name="Santos F.R."/>
            <person name="Vidigal T.H.D.A."/>
            <person name="Brescovit A.D."/>
            <person name="Santos A.J."/>
        </authorList>
    </citation>
    <scope>NUCLEOTIDE SEQUENCE</scope>
    <source>
        <tissue evidence="1">Shoot tissue taken approximately 20 cm above the soil surface</tissue>
    </source>
</reference>
<dbReference type="AlphaFoldDB" id="A0A0A9CUP4"/>
<name>A0A0A9CUP4_ARUDO</name>
<dbReference type="EMBL" id="GBRH01219767">
    <property type="protein sequence ID" value="JAD78128.1"/>
    <property type="molecule type" value="Transcribed_RNA"/>
</dbReference>
<reference evidence="1" key="2">
    <citation type="journal article" date="2015" name="Data Brief">
        <title>Shoot transcriptome of the giant reed, Arundo donax.</title>
        <authorList>
            <person name="Barrero R.A."/>
            <person name="Guerrero F.D."/>
            <person name="Moolhuijzen P."/>
            <person name="Goolsby J.A."/>
            <person name="Tidwell J."/>
            <person name="Bellgard S.E."/>
            <person name="Bellgard M.I."/>
        </authorList>
    </citation>
    <scope>NUCLEOTIDE SEQUENCE</scope>
    <source>
        <tissue evidence="1">Shoot tissue taken approximately 20 cm above the soil surface</tissue>
    </source>
</reference>
<proteinExistence type="predicted"/>
<evidence type="ECO:0000313" key="1">
    <source>
        <dbReference type="EMBL" id="JAD78128.1"/>
    </source>
</evidence>